<protein>
    <recommendedName>
        <fullName evidence="9">HECT domain-containing protein</fullName>
    </recommendedName>
</protein>
<dbReference type="InterPro" id="IPR001870">
    <property type="entry name" value="B30.2/SPRY"/>
</dbReference>
<keyword evidence="1 2" id="KW-0833">Ubl conjugation pathway</keyword>
<evidence type="ECO:0000256" key="3">
    <source>
        <dbReference type="SAM" id="MobiDB-lite"/>
    </source>
</evidence>
<evidence type="ECO:0000313" key="8">
    <source>
        <dbReference type="Proteomes" id="UP000285060"/>
    </source>
</evidence>
<evidence type="ECO:0000259" key="4">
    <source>
        <dbReference type="PROSITE" id="PS50188"/>
    </source>
</evidence>
<dbReference type="PROSITE" id="PS51416">
    <property type="entry name" value="MIB_HERC2"/>
    <property type="match status" value="1"/>
</dbReference>
<sequence length="4323" mass="482086">MSLYLLIICRIERQNKNGHESIPEKISQCFVEAINMTTAVGSSDKSADELSQNDWLAIQLPKEILRHGGKLAHHFRTLALDAPEEAKREILRRLDTLKREATKEIPPGVFDGNDLDRIRIFNFSNDTAADLKTFQTSTPSAVLREVQFSQTPVSANNYQVTCLQESYCFQTHLDLLARCVQTPSRQDANADSTYPVSAHDPAIFPEKLFSLASCRLQLEMLSSFRQINPTFYRNGMRVLIRTVLECPPQALQRIVPKTAEAAILQSMFEFCTHVVDDADSTPAEKVSALSLLLALGESSGLAHHLLVVVESLLLNRIGAEFPDDNFSTEVTHLVTRFESYRANFELGSIQAKVIKTIRLQEDDDSVCGTIASDGKYIYAFSGQGLSKLGTGYHGTILGNVYATQPLSTFMEWLGWSNTNDIHYFVYLVHVHRKLFVWFVRRDDESTMSPFMFELSDADLDMVARDCDDAGTVELIESARNVEFCSDGLYMYVVASTPTSLAWRKVDPANNWKCFQHEVLHFATNVPKEAHNLLTGDVLPFFYTNGHYLIGTIKRDTTLYEVSIALATSTVHVASVESALVPNAICFDACNNLLWSTSSKSVLCHPNTGTHVILRPERLLDADIQAELNQPLTSRIVGLRILVQLERIVDSHLPDDINQMDVSDDAAAILFGVDVDASTFKSLIEIVSYFAALGPSLPKWQEFVILVCLKMLSLNTLHWLVHKKKEIADVVLNLNFPVVLKALVATSPNPRIVEAARLLFVLSIDIFHPTVSAQWQLLVSYVEKLHDHTLAPEERSVVELVVDRLSSKRKTQEAVQEAASKDFDGMQWFEKLVALSVANVKHLLVDSTDTALAAVGQKLTHLVYSVVHGILGGVSGKIVPVSVLQRVFSLVVHGCVELCDLDVSAHLEVLETSIVGEVAASFVGFTQVILDGQFDDRDKWEVASLKDMAQQLLSLLKKVVPLIDAVPKDEREQSIDVQYVGKSSVEMESAHEYSNDMHELKELRLDGATSMTITFDSRSRTELNYDYVTFYHDRSCTAYYGEEKYSGRDSSYNWPGVGHNPPLVIESDSCYVLFHSDGSTVDWGFKFTAVANVCENNMSLELHWLVAVEVQISNLLTTIATIGPKWMPLEWLETEQHQFLDCDLLHGGIDTSEATEVSVFLNDLIELNSPDTPAAHLAKILKQHTIQDQGTVAHINRAVRAVAAAMLHHNMWSVDAYALGQSRHTDPNPSLLKAWKNAQKMRNWFDLGDAKRATRKPDETASATKPKLSRQPSAYVGASDDALRKLCANVEERAKFLLSLAPASFSLATESEDPMGAKKRWNLLAQYGTSLKKGDSTTSLLKKWHSLVDEVEAATELKRKMLYRKQSAGRHQGCHEKTVTELVLEFVQSDVVVADLAAAVALRNRRAQFRLLSLTILYQTSEISRNSRLQHNLLERFVKSISDLDTNKVHFLTHTHGCSLSLRNNARSVFSKCLEVFTNILRTTNAAAPCTPNLLTSVLKCVAMDYDLKDAHLIFKSDVIPAVFNLLLSSDERVRKAAQATARVFLERFMVKEKESNLQKQLCICVQHYLDCVHKPAGAGVFLPMEGSLLNSDAPFVSLGVWVYVPQTQWRQLRQGDRVVKGPQWKDTENVPTSGVVLAIHGNDLSVEWEAHGNTKAKKGFHKFDADKNMLEVIPVDQDPSGQILLRTNHTHGPWGEINLRLTTELKIEGTVSLGPSQSATLVTAAPVRVDQWHYVSFGRNGDSLTLTIDGTDTVEETLHSVLQSHDSSLPIHVVETPHPFHGQAEQWSMFPVSIPHAKLVRVTFDPQSNLTQASNYVAIYLDETMECVYGENMYNQAFSNFPGVGDNPALDVPSGEFVVGLFTEDTSELWGFRMTVQVVESTCPSPNTNKMYQVYFGEAPSRVSNQKAAKCYIEDFELLEAPPTKIPAKAPAAVIPLHGAEMCIHALSLISMCLFSQNEYGSQVIAPPAPLSHVLDLAFASNLPVSVRCCAATVMSHFLSHVQVDLQGKQQYITKAFASLATMLDLWGKKRPKVQLSAASAMWLASCYAAFLRACCHQIDLGSDIAPTLMQMLQDKSSFDQVLSALAVMGGMYDGVFVGSRVNCLVKADSIEVGTVLQFDVFGNKRTARVLLDMDMTKVDSFPLDKLSVAPQCPNYLNVLYDRLTPYLNALVDVLHGLNSNESLAQLDAQARLMKAINFLFQHLPQSSVIPSLRPSLMELALLHQEGVFLREKPTTHVYESLHPYRDGQDVYQTIVMSNAKLLKITFDPASRTEQGCDYVTFYKDESHSERWGNDTYSGRDGSENFPGFGGRSALEIPADSFVLHWHSDSSNNDWGYKFTVEAVYSDISSTSFTLDELSQRMYHLSEIMYEQPQHTKLLPRVVPLEATSHLHKKYRAVDTDALLYLKDEQSVDWEVGIAEWTVHEQRDEDSPEIITMRRGNVVTVLEFDDEKGWVRVKYVGLTGWCKVKEPQSLHRVSRLPSSEFSMRIPGWNDLYTSLPKPDELVVTKRDDADKFKSHFDVDTIEFQSGDAYTTLLREFSQSMAIKYAKDCLRSYVSSGLKDDVLPVDTFVQLAQLFALEKNTIGDTLGQRLKILAAHTAFANDIVSLYVAAVDAFVQSLPRGRILTKTVHDMLRDSVVKIHFPGATSIRLAFDKESHCHESDEFVRVYDQRDVVGSKYQGPKGSSWPGVGETPPLVVKSDTVTVNFEYVSDTGGTRLIKFTAYAEYDDDEETKTPPPKPDELASLHLACWVFRALASSQTIPRRFVARVLDLTMQLYQFMPEDMQIKLIDVWASFLTDVSIFQDLTAHQIKTWCLFVKNKLCLQFESEVPQASVLLKRLVQVVVDMDFKLDDYLLQAESLSDTFTNFEFVATAAVKPLVENGMSGVILPMNGPVLVRTTQGLDNGLHAWDVFIKTMKSRISIGLASSDQDRLVSAYPDEFALKQGDVIGFEVDLHLKLVTFKRNNAVLTSKPLVGEPLSTLYPAVVLLHQGDEVLIQKQAPLRCVRKTITESPWWYAKIVKSVRLLRGLNSVDSPSTVDISGEDTEVNFPGAKKLHVAVSYNSALDPEKSLQLTSRGKTVVLDSANNLLATSPYVEKNVAPTSVILKRVSRGSDWQYGNDDGGPGNIGVILSLESWGGVAKTAVRVQWLDNNITGIYRYGFHGRFDVDLVSPFAAPSSMLLVDGETLQIQAKPKTTVPPLFKGSLSLDGTQHVVIRNLTSLQRDFTIQFWLKLDKVKPCSIFCITSDENAWWMSLSVTSSHELAFTIGHVSEESMAVSVGGTLEEWHRFEVCAAGSLISIHADSKMLGHERLPSKLNLDSSPASLSFGAGPTKSTPAHKLTGHVFGLRIWNAPLHLRELAEFLVNDERHLTEECPTFDQLVVESTLLEVQRPVQDIPRAIVSTSQAMSAMTFDNHSMHFASLRPKYLGVISPLTTPTKVYYEVTFFTAGCVQVGWSFKDCAPAGATSGIGDCKLSYGLNTVAQSKWHGEREHISEVPWQAGDVLGCMLDWDAGVMTFSVNGRLLDNISFKRGGGNCGRPTQEINSPTASMLGGLWGDDEEEDNDDENDGDDVHDGSDNSDQILTAQDEALPDDSVVAAVAADERGSPSVMEASFVGADQVEIELEPSSEPAETEGSSAMKPATTLTTPIDQNEWLQRGGIFPSLSLRSADCIRWNFGHTPLLHCPADYVPIAEATQYLERTVVFEKYDFEEKKWQDVAFRHRVNEQKPSLEGEWLCQDGHGNRVVDSSPHKRHGTIVNATEKTWTSNVLPPSSSSSVGYALKVRPLTVKARSVLTEPSLFEPVGVPGRQKEYLEMVRYVNSVCTSRSMSLAGLLSSKWSSLAPDADTLLRWPTLAELTEKKADLPGRFDVLLEFNKSLRESLGLVELTSSASLATQISKARGYIFGLVKHELWDFVMEQTKAATSPDMALTLNRPKASRWKQSSNDFNRFALFAQAYREMIHWVPSTYCRSTNLYVVTFLGENSIDAGGPYRETLSQYCVELQSSQLPLLLPAPNGQHNVGSHRDAWVLHPNAHQHHSGMLIFLGKLLGVAIRTKYCMSLTLSQVVWKLLVQDPITLDDLEAIDTLVVSSMRSLRTIEQSGVTEEMFADIIHETMTTLSTDNRQVDLVEGGDAIPVTFATRHKFADLVESYRMHEFDAAAAYLRQGLGMVVSLRLLRLFTWMELEALVCGTPDVDIDLLEKCTEYSSCSPTNQHVVWFWEVLREYNQEARQAFLRFVWGRSRLPRSVQEFQAGQQFKLQAFERHPADMYMPVSHTCFFSLELPRYTSRDVLSSRLTYAIYNCIAIDGDTNTMQANQLGWED</sequence>
<dbReference type="SUPFAM" id="SSF56204">
    <property type="entry name" value="Hect, E3 ligase catalytic domain"/>
    <property type="match status" value="1"/>
</dbReference>
<dbReference type="Gene3D" id="2.60.120.920">
    <property type="match status" value="1"/>
</dbReference>
<dbReference type="InterPro" id="IPR016024">
    <property type="entry name" value="ARM-type_fold"/>
</dbReference>
<comment type="caution">
    <text evidence="7">The sequence shown here is derived from an EMBL/GenBank/DDBJ whole genome shotgun (WGS) entry which is preliminary data.</text>
</comment>
<dbReference type="PANTHER" id="PTHR46654:SF1">
    <property type="entry name" value="E3 UBIQUITIN-PROTEIN LIGASE HECTD3"/>
    <property type="match status" value="1"/>
</dbReference>
<evidence type="ECO:0008006" key="9">
    <source>
        <dbReference type="Google" id="ProtNLM"/>
    </source>
</evidence>
<dbReference type="GO" id="GO:0046872">
    <property type="term" value="F:metal ion binding"/>
    <property type="evidence" value="ECO:0007669"/>
    <property type="project" value="InterPro"/>
</dbReference>
<feature type="region of interest" description="Disordered" evidence="3">
    <location>
        <begin position="1248"/>
        <end position="1273"/>
    </location>
</feature>
<dbReference type="Gene3D" id="2.30.30.40">
    <property type="entry name" value="SH3 Domains"/>
    <property type="match status" value="1"/>
</dbReference>
<dbReference type="VEuPathDB" id="FungiDB:H310_02903"/>
<name>A0A418B7X3_9STRA</name>
<dbReference type="InterPro" id="IPR003877">
    <property type="entry name" value="SPRY_dom"/>
</dbReference>
<dbReference type="PROSITE" id="PS50188">
    <property type="entry name" value="B302_SPRY"/>
    <property type="match status" value="1"/>
</dbReference>
<dbReference type="GO" id="GO:0016567">
    <property type="term" value="P:protein ubiquitination"/>
    <property type="evidence" value="ECO:0007669"/>
    <property type="project" value="InterPro"/>
</dbReference>
<feature type="region of interest" description="Disordered" evidence="3">
    <location>
        <begin position="3538"/>
        <end position="3581"/>
    </location>
</feature>
<dbReference type="GO" id="GO:0004842">
    <property type="term" value="F:ubiquitin-protein transferase activity"/>
    <property type="evidence" value="ECO:0007669"/>
    <property type="project" value="InterPro"/>
</dbReference>
<organism evidence="7 8">
    <name type="scientific">Aphanomyces invadans</name>
    <dbReference type="NCBI Taxonomy" id="157072"/>
    <lineage>
        <taxon>Eukaryota</taxon>
        <taxon>Sar</taxon>
        <taxon>Stramenopiles</taxon>
        <taxon>Oomycota</taxon>
        <taxon>Saprolegniomycetes</taxon>
        <taxon>Saprolegniales</taxon>
        <taxon>Verrucalvaceae</taxon>
        <taxon>Aphanomyces</taxon>
    </lineage>
</organism>
<dbReference type="Gene3D" id="2.60.120.200">
    <property type="match status" value="2"/>
</dbReference>
<dbReference type="Pfam" id="PF00622">
    <property type="entry name" value="SPRY"/>
    <property type="match status" value="1"/>
</dbReference>
<evidence type="ECO:0000259" key="6">
    <source>
        <dbReference type="PROSITE" id="PS51416"/>
    </source>
</evidence>
<dbReference type="SUPFAM" id="SSF159034">
    <property type="entry name" value="Mib/herc2 domain-like"/>
    <property type="match status" value="1"/>
</dbReference>
<feature type="domain" description="B30.2/SPRY" evidence="4">
    <location>
        <begin position="3378"/>
        <end position="3562"/>
    </location>
</feature>
<dbReference type="EMBL" id="QUSY01000036">
    <property type="protein sequence ID" value="RHY34271.1"/>
    <property type="molecule type" value="Genomic_DNA"/>
</dbReference>
<dbReference type="InterPro" id="IPR035983">
    <property type="entry name" value="Hect_E3_ubiquitin_ligase"/>
</dbReference>
<evidence type="ECO:0000256" key="1">
    <source>
        <dbReference type="ARBA" id="ARBA00022786"/>
    </source>
</evidence>
<evidence type="ECO:0000313" key="7">
    <source>
        <dbReference type="EMBL" id="RHY34271.1"/>
    </source>
</evidence>
<feature type="compositionally biased region" description="Basic and acidic residues" evidence="3">
    <location>
        <begin position="1248"/>
        <end position="1258"/>
    </location>
</feature>
<gene>
    <name evidence="7" type="ORF">DYB32_001033</name>
</gene>
<proteinExistence type="predicted"/>
<reference evidence="7 8" key="1">
    <citation type="submission" date="2018-08" db="EMBL/GenBank/DDBJ databases">
        <title>Aphanomyces genome sequencing and annotation.</title>
        <authorList>
            <person name="Minardi D."/>
            <person name="Oidtmann B."/>
            <person name="Van Der Giezen M."/>
            <person name="Studholme D.J."/>
        </authorList>
    </citation>
    <scope>NUCLEOTIDE SEQUENCE [LARGE SCALE GENOMIC DNA]</scope>
    <source>
        <strain evidence="7 8">NJM0002</strain>
    </source>
</reference>
<dbReference type="Pfam" id="PF06701">
    <property type="entry name" value="MIB_HERC2"/>
    <property type="match status" value="1"/>
</dbReference>
<dbReference type="InterPro" id="IPR043136">
    <property type="entry name" value="B30.2/SPRY_sf"/>
</dbReference>
<accession>A0A418B7X3</accession>
<dbReference type="PROSITE" id="PS50237">
    <property type="entry name" value="HECT"/>
    <property type="match status" value="1"/>
</dbReference>
<dbReference type="Gene3D" id="3.90.1750.10">
    <property type="entry name" value="Hect, E3 ligase catalytic domains"/>
    <property type="match status" value="1"/>
</dbReference>
<dbReference type="PANTHER" id="PTHR46654">
    <property type="entry name" value="E3 UBIQUITIN-PROTEIN LIGASE HECTD3"/>
    <property type="match status" value="1"/>
</dbReference>
<dbReference type="InterPro" id="IPR042469">
    <property type="entry name" value="HECTD3"/>
</dbReference>
<evidence type="ECO:0000259" key="5">
    <source>
        <dbReference type="PROSITE" id="PS50237"/>
    </source>
</evidence>
<dbReference type="CDD" id="cd11709">
    <property type="entry name" value="SPRY"/>
    <property type="match status" value="1"/>
</dbReference>
<keyword evidence="8" id="KW-1185">Reference proteome</keyword>
<dbReference type="SMART" id="SM00449">
    <property type="entry name" value="SPRY"/>
    <property type="match status" value="1"/>
</dbReference>
<dbReference type="InterPro" id="IPR010606">
    <property type="entry name" value="Mib_Herc2"/>
</dbReference>
<dbReference type="Gene3D" id="3.30.2410.10">
    <property type="entry name" value="Hect, E3 ligase catalytic domain"/>
    <property type="match status" value="1"/>
</dbReference>
<dbReference type="Pfam" id="PF00632">
    <property type="entry name" value="HECT"/>
    <property type="match status" value="1"/>
</dbReference>
<dbReference type="Gene3D" id="3.30.2160.10">
    <property type="entry name" value="Hect, E3 ligase catalytic domain"/>
    <property type="match status" value="1"/>
</dbReference>
<dbReference type="SUPFAM" id="SSF48371">
    <property type="entry name" value="ARM repeat"/>
    <property type="match status" value="1"/>
</dbReference>
<dbReference type="SMART" id="SM00119">
    <property type="entry name" value="HECTc"/>
    <property type="match status" value="1"/>
</dbReference>
<dbReference type="InterPro" id="IPR037252">
    <property type="entry name" value="Mib_Herc2_sf"/>
</dbReference>
<feature type="domain" description="MIB/HERC2" evidence="6">
    <location>
        <begin position="3097"/>
        <end position="3175"/>
    </location>
</feature>
<dbReference type="SUPFAM" id="SSF49899">
    <property type="entry name" value="Concanavalin A-like lectins/glucanases"/>
    <property type="match status" value="4"/>
</dbReference>
<evidence type="ECO:0000256" key="2">
    <source>
        <dbReference type="PROSITE-ProRule" id="PRU00104"/>
    </source>
</evidence>
<dbReference type="InterPro" id="IPR013320">
    <property type="entry name" value="ConA-like_dom_sf"/>
</dbReference>
<feature type="compositionally biased region" description="Acidic residues" evidence="3">
    <location>
        <begin position="3558"/>
        <end position="3571"/>
    </location>
</feature>
<dbReference type="InterPro" id="IPR000569">
    <property type="entry name" value="HECT_dom"/>
</dbReference>
<feature type="active site" description="Glycyl thioester intermediate" evidence="2">
    <location>
        <position position="4278"/>
    </location>
</feature>
<dbReference type="Proteomes" id="UP000285060">
    <property type="component" value="Unassembled WGS sequence"/>
</dbReference>
<feature type="domain" description="HECT" evidence="5">
    <location>
        <begin position="3979"/>
        <end position="4301"/>
    </location>
</feature>